<organism evidence="11 12">
    <name type="scientific">Kolteria novifilia</name>
    <dbReference type="NCBI Taxonomy" id="2527975"/>
    <lineage>
        <taxon>Bacteria</taxon>
        <taxon>Pseudomonadati</taxon>
        <taxon>Planctomycetota</taxon>
        <taxon>Planctomycetia</taxon>
        <taxon>Kolteriales</taxon>
        <taxon>Kolteriaceae</taxon>
        <taxon>Kolteria</taxon>
    </lineage>
</organism>
<dbReference type="PROSITE" id="PS00678">
    <property type="entry name" value="WD_REPEATS_1"/>
    <property type="match status" value="1"/>
</dbReference>
<feature type="region of interest" description="Disordered" evidence="9">
    <location>
        <begin position="902"/>
        <end position="923"/>
    </location>
</feature>
<evidence type="ECO:0000256" key="4">
    <source>
        <dbReference type="ARBA" id="ARBA00022741"/>
    </source>
</evidence>
<dbReference type="CDD" id="cd14014">
    <property type="entry name" value="STKc_PknB_like"/>
    <property type="match status" value="1"/>
</dbReference>
<evidence type="ECO:0000256" key="9">
    <source>
        <dbReference type="SAM" id="MobiDB-lite"/>
    </source>
</evidence>
<dbReference type="Gene3D" id="2.130.10.10">
    <property type="entry name" value="YVTN repeat-like/Quinoprotein amine dehydrogenase"/>
    <property type="match status" value="2"/>
</dbReference>
<dbReference type="SUPFAM" id="SSF56112">
    <property type="entry name" value="Protein kinase-like (PK-like)"/>
    <property type="match status" value="1"/>
</dbReference>
<gene>
    <name evidence="11" type="primary">stkP_4</name>
    <name evidence="11" type="ORF">Pan216_53010</name>
</gene>
<evidence type="ECO:0000313" key="12">
    <source>
        <dbReference type="Proteomes" id="UP000317093"/>
    </source>
</evidence>
<dbReference type="InterPro" id="IPR000719">
    <property type="entry name" value="Prot_kinase_dom"/>
</dbReference>
<dbReference type="RefSeq" id="WP_419192985.1">
    <property type="nucleotide sequence ID" value="NZ_CP036279.1"/>
</dbReference>
<dbReference type="SMART" id="SM00320">
    <property type="entry name" value="WD40"/>
    <property type="match status" value="4"/>
</dbReference>
<dbReference type="AlphaFoldDB" id="A0A518BBP6"/>
<keyword evidence="12" id="KW-1185">Reference proteome</keyword>
<keyword evidence="6 8" id="KW-0067">ATP-binding</keyword>
<keyword evidence="3" id="KW-0677">Repeat</keyword>
<keyword evidence="4 8" id="KW-0547">Nucleotide-binding</keyword>
<dbReference type="Pfam" id="PF00069">
    <property type="entry name" value="Pkinase"/>
    <property type="match status" value="1"/>
</dbReference>
<evidence type="ECO:0000256" key="7">
    <source>
        <dbReference type="PROSITE-ProRule" id="PRU00221"/>
    </source>
</evidence>
<dbReference type="Proteomes" id="UP000317093">
    <property type="component" value="Chromosome"/>
</dbReference>
<name>A0A518BBP6_9BACT</name>
<evidence type="ECO:0000256" key="2">
    <source>
        <dbReference type="ARBA" id="ARBA00022679"/>
    </source>
</evidence>
<evidence type="ECO:0000259" key="10">
    <source>
        <dbReference type="PROSITE" id="PS50011"/>
    </source>
</evidence>
<keyword evidence="2 11" id="KW-0808">Transferase</keyword>
<dbReference type="PROSITE" id="PS00108">
    <property type="entry name" value="PROTEIN_KINASE_ST"/>
    <property type="match status" value="1"/>
</dbReference>
<dbReference type="SMART" id="SM00220">
    <property type="entry name" value="S_TKc"/>
    <property type="match status" value="1"/>
</dbReference>
<protein>
    <submittedName>
        <fullName evidence="11">Serine/threonine-protein kinase StkP</fullName>
        <ecNumber evidence="11">2.7.11.1</ecNumber>
    </submittedName>
</protein>
<evidence type="ECO:0000256" key="6">
    <source>
        <dbReference type="ARBA" id="ARBA00022840"/>
    </source>
</evidence>
<dbReference type="Gene3D" id="3.30.200.20">
    <property type="entry name" value="Phosphorylase Kinase, domain 1"/>
    <property type="match status" value="1"/>
</dbReference>
<dbReference type="KEGG" id="knv:Pan216_53010"/>
<dbReference type="InterPro" id="IPR001680">
    <property type="entry name" value="WD40_rpt"/>
</dbReference>
<proteinExistence type="predicted"/>
<feature type="repeat" description="WD" evidence="7">
    <location>
        <begin position="776"/>
        <end position="817"/>
    </location>
</feature>
<evidence type="ECO:0000256" key="5">
    <source>
        <dbReference type="ARBA" id="ARBA00022777"/>
    </source>
</evidence>
<keyword evidence="1 7" id="KW-0853">WD repeat</keyword>
<feature type="region of interest" description="Disordered" evidence="9">
    <location>
        <begin position="366"/>
        <end position="406"/>
    </location>
</feature>
<feature type="binding site" evidence="8">
    <location>
        <position position="99"/>
    </location>
    <ligand>
        <name>ATP</name>
        <dbReference type="ChEBI" id="CHEBI:30616"/>
    </ligand>
</feature>
<dbReference type="InterPro" id="IPR008271">
    <property type="entry name" value="Ser/Thr_kinase_AS"/>
</dbReference>
<evidence type="ECO:0000313" key="11">
    <source>
        <dbReference type="EMBL" id="QDU64411.1"/>
    </source>
</evidence>
<dbReference type="InterPro" id="IPR017441">
    <property type="entry name" value="Protein_kinase_ATP_BS"/>
</dbReference>
<dbReference type="Pfam" id="PF00400">
    <property type="entry name" value="WD40"/>
    <property type="match status" value="4"/>
</dbReference>
<accession>A0A518BBP6</accession>
<dbReference type="PANTHER" id="PTHR43289">
    <property type="entry name" value="MITOGEN-ACTIVATED PROTEIN KINASE KINASE KINASE 20-RELATED"/>
    <property type="match status" value="1"/>
</dbReference>
<dbReference type="InterPro" id="IPR019775">
    <property type="entry name" value="WD40_repeat_CS"/>
</dbReference>
<dbReference type="PROSITE" id="PS00107">
    <property type="entry name" value="PROTEIN_KINASE_ATP"/>
    <property type="match status" value="1"/>
</dbReference>
<dbReference type="EC" id="2.7.11.1" evidence="11"/>
<dbReference type="PROSITE" id="PS50294">
    <property type="entry name" value="WD_REPEATS_REGION"/>
    <property type="match status" value="2"/>
</dbReference>
<dbReference type="GO" id="GO:0005524">
    <property type="term" value="F:ATP binding"/>
    <property type="evidence" value="ECO:0007669"/>
    <property type="project" value="UniProtKB-UniRule"/>
</dbReference>
<dbReference type="PROSITE" id="PS50082">
    <property type="entry name" value="WD_REPEATS_2"/>
    <property type="match status" value="2"/>
</dbReference>
<evidence type="ECO:0000256" key="3">
    <source>
        <dbReference type="ARBA" id="ARBA00022737"/>
    </source>
</evidence>
<dbReference type="InterPro" id="IPR011009">
    <property type="entry name" value="Kinase-like_dom_sf"/>
</dbReference>
<dbReference type="Gene3D" id="1.10.510.10">
    <property type="entry name" value="Transferase(Phosphotransferase) domain 1"/>
    <property type="match status" value="1"/>
</dbReference>
<dbReference type="EMBL" id="CP036279">
    <property type="protein sequence ID" value="QDU64411.1"/>
    <property type="molecule type" value="Genomic_DNA"/>
</dbReference>
<sequence length="923" mass="102061">MTLDRFIDEVVASGLMTRAAVTAVRDRLNREQRTMQGLADALIKRKFLTIWEARQIAAKRGRFLLLEGRYRLKSKLGEGGMGAVFRALDIQLDRRVALKIPRTDRLENPSTLKRFRREALAHGRLEHPGIVRALDVGSDGPIHFIVFEWVEGLDLRRLVGKNGPLSAPVAADYMLRSAEAMAFAHARGVTHRDVKPGNIMITPDDRLKVLDLGFARLTAPQQVDPEERPSEYAQLTKVGSLVGTVDYMAPEQARDTRQADVRSDIYGMGCTFYFALTGRPPYPAKNSIDALFRHAKDPIPRVPGGDPTLDAILRRMMAKKPADRYQSFEDVIRALEAWLNSPAEARHLAVIDDPGIAKLEETIEVAPRRDSGNDSPEQDIPTWLATLDDPTKSPAPLSRGDSSIDERSRPWGHLVSTVIAATLLLVGGSILWNKAGQTQIDVQWPEDQRTGGTIIVDGKTRLLPTVGSLVYPGSWGERQVAMSRPGYLPLTFTVDLARGERRVLNPRWAPTAATRRRQEITQLEEAVADIATRNADDPDVARLRRSLFDFQARWRQTKESLRAATLLSRLPSPHDGRSFVSDSGFGPPLVDDLPIVAVWAQAGSTEWTYRHEAKLSRDGELLIVPTPKKGLSVLHLRENQETRDLAVPAFSGRLDVDEATQRVATLENQRTVRVRDLTTGEILWSQESEHDLSDVSFCPGGSHLAVSGFPKPESVAILDASTGQVRLTLQGSRQTVRAIAYSPQGSLLASVCQNDTGEPAEIKIWDVTQGVEWMTIRESRSTPTAVAFSPDGHFVATGAEDGAISLWDTESGESIEDYRGHEGAITTLCFRPDGKQFASGSEDGTVRLWQTESRQPEATFQIGPRNGRVNSVIYSPEGRHLVTANGDGTVYMLRLEGSASYRPRKMPATPTFDITSERGPGRY</sequence>
<keyword evidence="5 11" id="KW-0418">Kinase</keyword>
<dbReference type="PANTHER" id="PTHR43289:SF6">
    <property type="entry name" value="SERINE_THREONINE-PROTEIN KINASE NEKL-3"/>
    <property type="match status" value="1"/>
</dbReference>
<dbReference type="CDD" id="cd00200">
    <property type="entry name" value="WD40"/>
    <property type="match status" value="1"/>
</dbReference>
<dbReference type="InterPro" id="IPR011047">
    <property type="entry name" value="Quinoprotein_ADH-like_sf"/>
</dbReference>
<reference evidence="11 12" key="1">
    <citation type="submission" date="2019-02" db="EMBL/GenBank/DDBJ databases">
        <title>Deep-cultivation of Planctomycetes and their phenomic and genomic characterization uncovers novel biology.</title>
        <authorList>
            <person name="Wiegand S."/>
            <person name="Jogler M."/>
            <person name="Boedeker C."/>
            <person name="Pinto D."/>
            <person name="Vollmers J."/>
            <person name="Rivas-Marin E."/>
            <person name="Kohn T."/>
            <person name="Peeters S.H."/>
            <person name="Heuer A."/>
            <person name="Rast P."/>
            <person name="Oberbeckmann S."/>
            <person name="Bunk B."/>
            <person name="Jeske O."/>
            <person name="Meyerdierks A."/>
            <person name="Storesund J.E."/>
            <person name="Kallscheuer N."/>
            <person name="Luecker S."/>
            <person name="Lage O.M."/>
            <person name="Pohl T."/>
            <person name="Merkel B.J."/>
            <person name="Hornburger P."/>
            <person name="Mueller R.-W."/>
            <person name="Bruemmer F."/>
            <person name="Labrenz M."/>
            <person name="Spormann A.M."/>
            <person name="Op den Camp H."/>
            <person name="Overmann J."/>
            <person name="Amann R."/>
            <person name="Jetten M.S.M."/>
            <person name="Mascher T."/>
            <person name="Medema M.H."/>
            <person name="Devos D.P."/>
            <person name="Kaster A.-K."/>
            <person name="Ovreas L."/>
            <person name="Rohde M."/>
            <person name="Galperin M.Y."/>
            <person name="Jogler C."/>
        </authorList>
    </citation>
    <scope>NUCLEOTIDE SEQUENCE [LARGE SCALE GENOMIC DNA]</scope>
    <source>
        <strain evidence="11 12">Pan216</strain>
    </source>
</reference>
<evidence type="ECO:0000256" key="8">
    <source>
        <dbReference type="PROSITE-ProRule" id="PRU10141"/>
    </source>
</evidence>
<dbReference type="InterPro" id="IPR015943">
    <property type="entry name" value="WD40/YVTN_repeat-like_dom_sf"/>
</dbReference>
<feature type="repeat" description="WD" evidence="7">
    <location>
        <begin position="818"/>
        <end position="859"/>
    </location>
</feature>
<dbReference type="GO" id="GO:0004674">
    <property type="term" value="F:protein serine/threonine kinase activity"/>
    <property type="evidence" value="ECO:0007669"/>
    <property type="project" value="UniProtKB-EC"/>
</dbReference>
<dbReference type="SUPFAM" id="SSF50998">
    <property type="entry name" value="Quinoprotein alcohol dehydrogenase-like"/>
    <property type="match status" value="1"/>
</dbReference>
<feature type="domain" description="Protein kinase" evidence="10">
    <location>
        <begin position="70"/>
        <end position="339"/>
    </location>
</feature>
<dbReference type="PROSITE" id="PS50011">
    <property type="entry name" value="PROTEIN_KINASE_DOM"/>
    <property type="match status" value="1"/>
</dbReference>
<evidence type="ECO:0000256" key="1">
    <source>
        <dbReference type="ARBA" id="ARBA00022574"/>
    </source>
</evidence>